<evidence type="ECO:0000256" key="1">
    <source>
        <dbReference type="RuleBase" id="RU004185"/>
    </source>
</evidence>
<dbReference type="InterPro" id="IPR001015">
    <property type="entry name" value="Ferrochelatase"/>
</dbReference>
<dbReference type="GO" id="GO:0004325">
    <property type="term" value="F:ferrochelatase activity"/>
    <property type="evidence" value="ECO:0007669"/>
    <property type="project" value="InterPro"/>
</dbReference>
<protein>
    <submittedName>
        <fullName evidence="2">Uncharacterized protein</fullName>
    </submittedName>
</protein>
<organism evidence="2 3">
    <name type="scientific">Lederbergia galactosidilytica</name>
    <dbReference type="NCBI Taxonomy" id="217031"/>
    <lineage>
        <taxon>Bacteria</taxon>
        <taxon>Bacillati</taxon>
        <taxon>Bacillota</taxon>
        <taxon>Bacilli</taxon>
        <taxon>Bacillales</taxon>
        <taxon>Bacillaceae</taxon>
        <taxon>Lederbergia</taxon>
    </lineage>
</organism>
<accession>A0A177ZRP8</accession>
<reference evidence="2 3" key="1">
    <citation type="submission" date="2015-05" db="EMBL/GenBank/DDBJ databases">
        <title>Comparison of genome.</title>
        <authorList>
            <person name="Zheng Z."/>
            <person name="Sun M."/>
        </authorList>
    </citation>
    <scope>NUCLEOTIDE SEQUENCE [LARGE SCALE GENOMIC DNA]</scope>
    <source>
        <strain evidence="2 3">G25-74</strain>
    </source>
</reference>
<proteinExistence type="inferred from homology"/>
<comment type="caution">
    <text evidence="2">The sequence shown here is derived from an EMBL/GenBank/DDBJ whole genome shotgun (WGS) entry which is preliminary data.</text>
</comment>
<dbReference type="PANTHER" id="PTHR11108">
    <property type="entry name" value="FERROCHELATASE"/>
    <property type="match status" value="1"/>
</dbReference>
<evidence type="ECO:0000313" key="3">
    <source>
        <dbReference type="Proteomes" id="UP000077881"/>
    </source>
</evidence>
<dbReference type="Proteomes" id="UP000077881">
    <property type="component" value="Unassembled WGS sequence"/>
</dbReference>
<dbReference type="GO" id="GO:0006783">
    <property type="term" value="P:heme biosynthetic process"/>
    <property type="evidence" value="ECO:0007669"/>
    <property type="project" value="InterPro"/>
</dbReference>
<dbReference type="SUPFAM" id="SSF53800">
    <property type="entry name" value="Chelatase"/>
    <property type="match status" value="1"/>
</dbReference>
<evidence type="ECO:0000313" key="2">
    <source>
        <dbReference type="EMBL" id="OAK70552.1"/>
    </source>
</evidence>
<dbReference type="AlphaFoldDB" id="A0A177ZRP8"/>
<comment type="similarity">
    <text evidence="1">Belongs to the ferrochelatase family.</text>
</comment>
<dbReference type="Pfam" id="PF00762">
    <property type="entry name" value="Ferrochelatase"/>
    <property type="match status" value="1"/>
</dbReference>
<dbReference type="PATRIC" id="fig|217031.6.peg.2672"/>
<gene>
    <name evidence="2" type="ORF">ABB05_12420</name>
</gene>
<sequence length="197" mass="22432">MIHIEQWHRHPSLVGVFRDRVKTAWEWLPDSIRNDSLVIFTAHSLAGRPEVLQAFEKQLTELAERIVDTLSLPKWRIAYRSAGSHKGIWSGPDIKDVIKAESATGSKGIIVCELLTVTENIEALFDIGYDVQSLCQKLGIEVFRTPMLNDSFDFILALKDIVIDKWTATCINQKIKKLGQRCFHFSVKITRSGDILR</sequence>
<dbReference type="STRING" id="217031.ABB05_12420"/>
<keyword evidence="3" id="KW-1185">Reference proteome</keyword>
<name>A0A177ZRP8_9BACI</name>
<dbReference type="EMBL" id="LDJR01000050">
    <property type="protein sequence ID" value="OAK70552.1"/>
    <property type="molecule type" value="Genomic_DNA"/>
</dbReference>
<dbReference type="Gene3D" id="3.40.50.1400">
    <property type="match status" value="1"/>
</dbReference>
<dbReference type="PANTHER" id="PTHR11108:SF1">
    <property type="entry name" value="FERROCHELATASE, MITOCHONDRIAL"/>
    <property type="match status" value="1"/>
</dbReference>